<feature type="compositionally biased region" description="Basic residues" evidence="1">
    <location>
        <begin position="128"/>
        <end position="137"/>
    </location>
</feature>
<dbReference type="EMBL" id="JANPWB010000016">
    <property type="protein sequence ID" value="KAJ1083891.1"/>
    <property type="molecule type" value="Genomic_DNA"/>
</dbReference>
<proteinExistence type="predicted"/>
<keyword evidence="3" id="KW-1185">Reference proteome</keyword>
<sequence length="137" mass="15145">MLPRHHVLNARYCCCWCMTLPVCKSASGDNWWLRTAHFHIQKLTDSALSYTTPPRLHQPIFGDTAVVVVERSYVTLVPPNGFNALREDPTVSLPARGESATESEDAGTANPSKRGKRTCGAIGMSSGVRRRSQQPHK</sequence>
<accession>A0AAV7KWL3</accession>
<evidence type="ECO:0000313" key="2">
    <source>
        <dbReference type="EMBL" id="KAJ1083891.1"/>
    </source>
</evidence>
<protein>
    <recommendedName>
        <fullName evidence="4">Secreted protein</fullName>
    </recommendedName>
</protein>
<organism evidence="2 3">
    <name type="scientific">Pleurodeles waltl</name>
    <name type="common">Iberian ribbed newt</name>
    <dbReference type="NCBI Taxonomy" id="8319"/>
    <lineage>
        <taxon>Eukaryota</taxon>
        <taxon>Metazoa</taxon>
        <taxon>Chordata</taxon>
        <taxon>Craniata</taxon>
        <taxon>Vertebrata</taxon>
        <taxon>Euteleostomi</taxon>
        <taxon>Amphibia</taxon>
        <taxon>Batrachia</taxon>
        <taxon>Caudata</taxon>
        <taxon>Salamandroidea</taxon>
        <taxon>Salamandridae</taxon>
        <taxon>Pleurodelinae</taxon>
        <taxon>Pleurodeles</taxon>
    </lineage>
</organism>
<evidence type="ECO:0000256" key="1">
    <source>
        <dbReference type="SAM" id="MobiDB-lite"/>
    </source>
</evidence>
<dbReference type="AlphaFoldDB" id="A0AAV7KWL3"/>
<name>A0AAV7KWL3_PLEWA</name>
<feature type="region of interest" description="Disordered" evidence="1">
    <location>
        <begin position="87"/>
        <end position="137"/>
    </location>
</feature>
<evidence type="ECO:0008006" key="4">
    <source>
        <dbReference type="Google" id="ProtNLM"/>
    </source>
</evidence>
<gene>
    <name evidence="2" type="ORF">NDU88_004046</name>
</gene>
<comment type="caution">
    <text evidence="2">The sequence shown here is derived from an EMBL/GenBank/DDBJ whole genome shotgun (WGS) entry which is preliminary data.</text>
</comment>
<evidence type="ECO:0000313" key="3">
    <source>
        <dbReference type="Proteomes" id="UP001066276"/>
    </source>
</evidence>
<dbReference type="Proteomes" id="UP001066276">
    <property type="component" value="Chromosome 12"/>
</dbReference>
<reference evidence="2" key="1">
    <citation type="journal article" date="2022" name="bioRxiv">
        <title>Sequencing and chromosome-scale assembly of the giantPleurodeles waltlgenome.</title>
        <authorList>
            <person name="Brown T."/>
            <person name="Elewa A."/>
            <person name="Iarovenko S."/>
            <person name="Subramanian E."/>
            <person name="Araus A.J."/>
            <person name="Petzold A."/>
            <person name="Susuki M."/>
            <person name="Suzuki K.-i.T."/>
            <person name="Hayashi T."/>
            <person name="Toyoda A."/>
            <person name="Oliveira C."/>
            <person name="Osipova E."/>
            <person name="Leigh N.D."/>
            <person name="Simon A."/>
            <person name="Yun M.H."/>
        </authorList>
    </citation>
    <scope>NUCLEOTIDE SEQUENCE</scope>
    <source>
        <strain evidence="2">20211129_DDA</strain>
        <tissue evidence="2">Liver</tissue>
    </source>
</reference>